<feature type="domain" description="RST" evidence="3">
    <location>
        <begin position="84"/>
        <end position="155"/>
    </location>
</feature>
<dbReference type="InterPro" id="IPR022003">
    <property type="entry name" value="RST"/>
</dbReference>
<evidence type="ECO:0000259" key="3">
    <source>
        <dbReference type="PROSITE" id="PS51879"/>
    </source>
</evidence>
<comment type="caution">
    <text evidence="4">The sequence shown here is derived from an EMBL/GenBank/DDBJ whole genome shotgun (WGS) entry which is preliminary data.</text>
</comment>
<dbReference type="GO" id="GO:0005634">
    <property type="term" value="C:nucleus"/>
    <property type="evidence" value="ECO:0007669"/>
    <property type="project" value="UniProtKB-SubCell"/>
</dbReference>
<accession>A0AAD8HK74</accession>
<dbReference type="AlphaFoldDB" id="A0AAD8HK74"/>
<name>A0AAD8HK74_9APIA</name>
<evidence type="ECO:0000313" key="4">
    <source>
        <dbReference type="EMBL" id="KAK1368258.1"/>
    </source>
</evidence>
<reference evidence="4" key="2">
    <citation type="submission" date="2023-05" db="EMBL/GenBank/DDBJ databases">
        <authorList>
            <person name="Schelkunov M.I."/>
        </authorList>
    </citation>
    <scope>NUCLEOTIDE SEQUENCE</scope>
    <source>
        <strain evidence="4">Hsosn_3</strain>
        <tissue evidence="4">Leaf</tissue>
    </source>
</reference>
<dbReference type="PANTHER" id="PTHR32263:SF5">
    <property type="entry name" value="INACTIVE POLY [ADP-RIBOSE] POLYMERASE SRO1-RELATED"/>
    <property type="match status" value="1"/>
</dbReference>
<evidence type="ECO:0000256" key="1">
    <source>
        <dbReference type="ARBA" id="ARBA00004123"/>
    </source>
</evidence>
<proteinExistence type="predicted"/>
<keyword evidence="2" id="KW-0539">Nucleus</keyword>
<dbReference type="EMBL" id="JAUIZM010000008">
    <property type="protein sequence ID" value="KAK1368258.1"/>
    <property type="molecule type" value="Genomic_DNA"/>
</dbReference>
<dbReference type="PROSITE" id="PS51879">
    <property type="entry name" value="RST"/>
    <property type="match status" value="1"/>
</dbReference>
<dbReference type="Proteomes" id="UP001237642">
    <property type="component" value="Unassembled WGS sequence"/>
</dbReference>
<reference evidence="4" key="1">
    <citation type="submission" date="2023-02" db="EMBL/GenBank/DDBJ databases">
        <title>Genome of toxic invasive species Heracleum sosnowskyi carries increased number of genes despite the absence of recent whole-genome duplications.</title>
        <authorList>
            <person name="Schelkunov M."/>
            <person name="Shtratnikova V."/>
            <person name="Makarenko M."/>
            <person name="Klepikova A."/>
            <person name="Omelchenko D."/>
            <person name="Novikova G."/>
            <person name="Obukhova E."/>
            <person name="Bogdanov V."/>
            <person name="Penin A."/>
            <person name="Logacheva M."/>
        </authorList>
    </citation>
    <scope>NUCLEOTIDE SEQUENCE</scope>
    <source>
        <strain evidence="4">Hsosn_3</strain>
        <tissue evidence="4">Leaf</tissue>
    </source>
</reference>
<dbReference type="PANTHER" id="PTHR32263">
    <property type="entry name" value="INACTIVE POLY [ADP-RIBOSE] POLYMERASE SRO4-RELATED"/>
    <property type="match status" value="1"/>
</dbReference>
<protein>
    <recommendedName>
        <fullName evidence="3">RST domain-containing protein</fullName>
    </recommendedName>
</protein>
<keyword evidence="5" id="KW-1185">Reference proteome</keyword>
<sequence length="166" mass="18334">MEYECLKRKTTERGWKLDHLLPRKQLSSDFQTGHMTGTVDELDFSGLTISEGPEVQLQFHSGSDTVSVPKSQGIAEDIGSCSTKNSKSAYLPFPVLFAAISNRISLSKMNLITRLYEAFRSKKMNRDEFVLKLRVVAGDELLKSAIINLQNQNCSVTAEGCSGSAP</sequence>
<comment type="subcellular location">
    <subcellularLocation>
        <location evidence="1">Nucleus</location>
    </subcellularLocation>
</comment>
<dbReference type="InterPro" id="IPR044964">
    <property type="entry name" value="RCD1/SRO1-5"/>
</dbReference>
<dbReference type="Pfam" id="PF12174">
    <property type="entry name" value="RST"/>
    <property type="match status" value="1"/>
</dbReference>
<evidence type="ECO:0000313" key="5">
    <source>
        <dbReference type="Proteomes" id="UP001237642"/>
    </source>
</evidence>
<gene>
    <name evidence="4" type="ORF">POM88_034350</name>
</gene>
<organism evidence="4 5">
    <name type="scientific">Heracleum sosnowskyi</name>
    <dbReference type="NCBI Taxonomy" id="360622"/>
    <lineage>
        <taxon>Eukaryota</taxon>
        <taxon>Viridiplantae</taxon>
        <taxon>Streptophyta</taxon>
        <taxon>Embryophyta</taxon>
        <taxon>Tracheophyta</taxon>
        <taxon>Spermatophyta</taxon>
        <taxon>Magnoliopsida</taxon>
        <taxon>eudicotyledons</taxon>
        <taxon>Gunneridae</taxon>
        <taxon>Pentapetalae</taxon>
        <taxon>asterids</taxon>
        <taxon>campanulids</taxon>
        <taxon>Apiales</taxon>
        <taxon>Apiaceae</taxon>
        <taxon>Apioideae</taxon>
        <taxon>apioid superclade</taxon>
        <taxon>Tordylieae</taxon>
        <taxon>Tordyliinae</taxon>
        <taxon>Heracleum</taxon>
    </lineage>
</organism>
<evidence type="ECO:0000256" key="2">
    <source>
        <dbReference type="ARBA" id="ARBA00023242"/>
    </source>
</evidence>